<dbReference type="PROSITE" id="PS51257">
    <property type="entry name" value="PROKAR_LIPOPROTEIN"/>
    <property type="match status" value="1"/>
</dbReference>
<dbReference type="eggNOG" id="COG3595">
    <property type="taxonomic scope" value="Bacteria"/>
</dbReference>
<organism evidence="2 3">
    <name type="scientific">Hoylesella oralis ATCC 33269</name>
    <dbReference type="NCBI Taxonomy" id="873533"/>
    <lineage>
        <taxon>Bacteria</taxon>
        <taxon>Pseudomonadati</taxon>
        <taxon>Bacteroidota</taxon>
        <taxon>Bacteroidia</taxon>
        <taxon>Bacteroidales</taxon>
        <taxon>Prevotellaceae</taxon>
        <taxon>Hoylesella</taxon>
    </lineage>
</organism>
<dbReference type="HOGENOM" id="CLU_072746_3_0_10"/>
<reference evidence="2" key="1">
    <citation type="submission" date="2011-01" db="EMBL/GenBank/DDBJ databases">
        <authorList>
            <person name="Muzny D."/>
            <person name="Qin X."/>
            <person name="Buhay C."/>
            <person name="Dugan-Rocha S."/>
            <person name="Ding Y."/>
            <person name="Chen G."/>
            <person name="Hawes A."/>
            <person name="Holder M."/>
            <person name="Jhangiani S."/>
            <person name="Johnson A."/>
            <person name="Khan Z."/>
            <person name="Li Z."/>
            <person name="Liu W."/>
            <person name="Liu X."/>
            <person name="Perez L."/>
            <person name="Shen H."/>
            <person name="Wang Q."/>
            <person name="Watt J."/>
            <person name="Xi L."/>
            <person name="Xin Y."/>
            <person name="Zhou J."/>
            <person name="Deng J."/>
            <person name="Jiang H."/>
            <person name="Liu Y."/>
            <person name="Qu J."/>
            <person name="Song X.-Z."/>
            <person name="Zhang L."/>
            <person name="Villasana D."/>
            <person name="Johnson A."/>
            <person name="Liu J."/>
            <person name="Liyanage D."/>
            <person name="Lorensuhewa L."/>
            <person name="Robinson T."/>
            <person name="Song A."/>
            <person name="Song B.-B."/>
            <person name="Dinh H."/>
            <person name="Thornton R."/>
            <person name="Coyle M."/>
            <person name="Francisco L."/>
            <person name="Jackson L."/>
            <person name="Javaid M."/>
            <person name="Korchina V."/>
            <person name="Kovar C."/>
            <person name="Mata R."/>
            <person name="Mathew T."/>
            <person name="Ngo R."/>
            <person name="Nguyen L."/>
            <person name="Nguyen N."/>
            <person name="Okwuonu G."/>
            <person name="Ongeri F."/>
            <person name="Pham C."/>
            <person name="Simmons D."/>
            <person name="Wilczek-Boney K."/>
            <person name="Hale W."/>
            <person name="Jakkamsetti A."/>
            <person name="Pham P."/>
            <person name="Ruth R."/>
            <person name="San Lucas F."/>
            <person name="Warren J."/>
            <person name="Zhang J."/>
            <person name="Zhao Z."/>
            <person name="Zhou C."/>
            <person name="Zhu D."/>
            <person name="Lee S."/>
            <person name="Bess C."/>
            <person name="Blankenburg K."/>
            <person name="Forbes L."/>
            <person name="Fu Q."/>
            <person name="Gubbala S."/>
            <person name="Hirani K."/>
            <person name="Jayaseelan J.C."/>
            <person name="Lara F."/>
            <person name="Munidasa M."/>
            <person name="Palculict T."/>
            <person name="Patil S."/>
            <person name="Pu L.-L."/>
            <person name="Saada N."/>
            <person name="Tang L."/>
            <person name="Weissenberger G."/>
            <person name="Zhu Y."/>
            <person name="Hemphill L."/>
            <person name="Shang Y."/>
            <person name="Youmans B."/>
            <person name="Ayvaz T."/>
            <person name="Ross M."/>
            <person name="Santibanez J."/>
            <person name="Aqrawi P."/>
            <person name="Gross S."/>
            <person name="Joshi V."/>
            <person name="Fowler G."/>
            <person name="Nazareth L."/>
            <person name="Reid J."/>
            <person name="Worley K."/>
            <person name="Petrosino J."/>
            <person name="Highlander S."/>
            <person name="Gibbs R."/>
        </authorList>
    </citation>
    <scope>NUCLEOTIDE SEQUENCE [LARGE SCALE GENOMIC DNA]</scope>
    <source>
        <strain evidence="2">ATCC 33269</strain>
    </source>
</reference>
<protein>
    <recommendedName>
        <fullName evidence="1">Putative auto-transporter adhesin head GIN domain-containing protein</fullName>
    </recommendedName>
</protein>
<dbReference type="STRING" id="28134.SAMN05444288_2289"/>
<proteinExistence type="predicted"/>
<comment type="caution">
    <text evidence="2">The sequence shown here is derived from an EMBL/GenBank/DDBJ whole genome shotgun (WGS) entry which is preliminary data.</text>
</comment>
<keyword evidence="3" id="KW-1185">Reference proteome</keyword>
<evidence type="ECO:0000313" key="3">
    <source>
        <dbReference type="Proteomes" id="UP000005580"/>
    </source>
</evidence>
<evidence type="ECO:0000313" key="2">
    <source>
        <dbReference type="EMBL" id="EFZ37308.1"/>
    </source>
</evidence>
<accession>E7RNL5</accession>
<dbReference type="InterPro" id="IPR021255">
    <property type="entry name" value="DUF2807"/>
</dbReference>
<dbReference type="EMBL" id="AEPE02000003">
    <property type="protein sequence ID" value="EFZ37308.1"/>
    <property type="molecule type" value="Genomic_DNA"/>
</dbReference>
<dbReference type="AlphaFoldDB" id="E7RNL5"/>
<gene>
    <name evidence="2" type="ORF">HMPREF0663_10766</name>
</gene>
<dbReference type="Proteomes" id="UP000005580">
    <property type="component" value="Unassembled WGS sequence"/>
</dbReference>
<sequence length="253" mass="27219">MKKVNLILCGVLAATVLSSCVYRSEVLGKRVVLDSTRKTDVFNKVTLFASCNVHYKQGDTCSVRVVGDKQLVKNLITQVINNELQIRMKPYKGDLMRLLNKTELNVYVTSPDLLAVKVAGSGDFEATGTVDTDTMRIALTGSGDMDFANLICDRVEATLRGSGDVELKNVQADYANLNLLGSGDMKVNLKNARNADASLTGSGDLKVGFDNCGIVNCKLLGSGDIELKGRIRQLNQNSTGSGDIETSGLKVGY</sequence>
<dbReference type="Pfam" id="PF10988">
    <property type="entry name" value="DUF2807"/>
    <property type="match status" value="1"/>
</dbReference>
<feature type="domain" description="Putative auto-transporter adhesin head GIN" evidence="1">
    <location>
        <begin position="42"/>
        <end position="207"/>
    </location>
</feature>
<evidence type="ECO:0000259" key="1">
    <source>
        <dbReference type="Pfam" id="PF10988"/>
    </source>
</evidence>
<dbReference type="RefSeq" id="WP_004367965.1">
    <property type="nucleotide sequence ID" value="NZ_GL833116.1"/>
</dbReference>
<dbReference type="Gene3D" id="2.160.20.120">
    <property type="match status" value="1"/>
</dbReference>
<name>E7RNL5_9BACT</name>